<dbReference type="AlphaFoldDB" id="A0A9N9VKH6"/>
<keyword evidence="2" id="KW-1185">Reference proteome</keyword>
<dbReference type="EMBL" id="CABFNQ020000725">
    <property type="protein sequence ID" value="CAH0026808.1"/>
    <property type="molecule type" value="Genomic_DNA"/>
</dbReference>
<proteinExistence type="predicted"/>
<dbReference type="Proteomes" id="UP000696573">
    <property type="component" value="Unassembled WGS sequence"/>
</dbReference>
<gene>
    <name evidence="1" type="ORF">CRHIZ90672A_00002910</name>
</gene>
<reference evidence="1" key="1">
    <citation type="submission" date="2021-10" db="EMBL/GenBank/DDBJ databases">
        <authorList>
            <person name="Piombo E."/>
        </authorList>
    </citation>
    <scope>NUCLEOTIDE SEQUENCE</scope>
</reference>
<name>A0A9N9VKH6_9HYPO</name>
<evidence type="ECO:0000313" key="1">
    <source>
        <dbReference type="EMBL" id="CAH0026808.1"/>
    </source>
</evidence>
<accession>A0A9N9VKH6</accession>
<protein>
    <submittedName>
        <fullName evidence="1">Uncharacterized protein</fullName>
    </submittedName>
</protein>
<organism evidence="1 2">
    <name type="scientific">Clonostachys rhizophaga</name>
    <dbReference type="NCBI Taxonomy" id="160324"/>
    <lineage>
        <taxon>Eukaryota</taxon>
        <taxon>Fungi</taxon>
        <taxon>Dikarya</taxon>
        <taxon>Ascomycota</taxon>
        <taxon>Pezizomycotina</taxon>
        <taxon>Sordariomycetes</taxon>
        <taxon>Hypocreomycetidae</taxon>
        <taxon>Hypocreales</taxon>
        <taxon>Bionectriaceae</taxon>
        <taxon>Clonostachys</taxon>
    </lineage>
</organism>
<comment type="caution">
    <text evidence="1">The sequence shown here is derived from an EMBL/GenBank/DDBJ whole genome shotgun (WGS) entry which is preliminary data.</text>
</comment>
<dbReference type="OrthoDB" id="10332486at2759"/>
<sequence>MFVADDVRVSLSPRTGFAGMDAGPAYRMTLPVGLTPSLWMVTVGVSCNVLQDALKRYEQSKATIHRVRAIIIGSAPKFGPAVVEQSDAVGDASIYSPESPILGLCSHFRPFSL</sequence>
<evidence type="ECO:0000313" key="2">
    <source>
        <dbReference type="Proteomes" id="UP000696573"/>
    </source>
</evidence>